<dbReference type="AlphaFoldDB" id="A0A654IMI6"/>
<feature type="chain" id="PRO_5024935797" description="Mycoplasma lipoprotein C-terminal domain-containing protein" evidence="1">
    <location>
        <begin position="24"/>
        <end position="623"/>
    </location>
</feature>
<dbReference type="PROSITE" id="PS51257">
    <property type="entry name" value="PROKAR_LIPOPROTEIN"/>
    <property type="match status" value="1"/>
</dbReference>
<evidence type="ECO:0000256" key="1">
    <source>
        <dbReference type="SAM" id="SignalP"/>
    </source>
</evidence>
<dbReference type="NCBIfam" id="NF045826">
    <property type="entry name" value="lipo_P68"/>
    <property type="match status" value="1"/>
</dbReference>
<organism evidence="2">
    <name type="scientific">Mycoplasma feriruminatoris</name>
    <dbReference type="NCBI Taxonomy" id="1179777"/>
    <lineage>
        <taxon>Bacteria</taxon>
        <taxon>Bacillati</taxon>
        <taxon>Mycoplasmatota</taxon>
        <taxon>Mollicutes</taxon>
        <taxon>Mycoplasmataceae</taxon>
        <taxon>Mycoplasma</taxon>
    </lineage>
</organism>
<protein>
    <recommendedName>
        <fullName evidence="3">Mycoplasma lipoprotein C-terminal domain-containing protein</fullName>
    </recommendedName>
</protein>
<reference evidence="2" key="1">
    <citation type="submission" date="2019-11" db="EMBL/GenBank/DDBJ databases">
        <authorList>
            <person name="Falquet L."/>
            <person name="Falquet L."/>
        </authorList>
    </citation>
    <scope>NUCLEOTIDE SEQUENCE</scope>
    <source>
        <strain evidence="2">14/OD_0535</strain>
    </source>
</reference>
<accession>A0A654IMI6</accession>
<dbReference type="EMBL" id="LR739236">
    <property type="protein sequence ID" value="VZS00056.1"/>
    <property type="molecule type" value="Genomic_DNA"/>
</dbReference>
<dbReference type="InterPro" id="IPR054825">
    <property type="entry name" value="P68-like"/>
</dbReference>
<dbReference type="RefSeq" id="WP_347938490.1">
    <property type="nucleotide sequence ID" value="NZ_CP142077.1"/>
</dbReference>
<sequence length="623" mass="70089">MRRKLLGLSAMTFTVAAPFVAIACSTTSSSNRVLFSLAQGSGWPLALSLKPLVKYYNETFKNDKDFVPVKFQFADNKNNDPDVETHNIYSEFGLIKKVKENMETGNTKALPNIILGAQSGAYVINQDQRLLDVSDQGINKDLFSKKIGDLHSVLVGQSNTNKLYNIPFDNADTDSVHFNLKLMKKMFDLIEEGGGKVNHELDIYKKAQESENSGKGNKIPEKSIWYALEVKTKGTNSTNGTTTNNGSLKDINVTDKTFQSIKELRDLASRFVSGIKINESKVTKDTLSGEVFSIDYQEDVFYKELHSKIEKNKSIFELETNSDNKPPKVKYNLVNDGTIKQEFQTLWKEWSESIKREENKKHGELDKKVFQSMKFMANADKEWGSWNIFRFQSAFSLAASVGAHQNKISQLTRNHPYFGDDIKKDTNFETVNAKEADVFMDSQITPSIAKNNSGSNNNQGIFHEGGSSIIPINVGNEKLNNGTKKFLKWIYTGANKNNEENWLTLAKTSGYIMPLKSVVNKETLSKLEKMVKELEDRLLKSQDISKEKEYFTLNMLRSSLLSLKSLVKLEEDKVIAKAVATDDNTAQITGLVSNGLIKQTEINGTTKIEANQLISQFEQIVKK</sequence>
<gene>
    <name evidence="2" type="ORF">MF5583_00411</name>
</gene>
<keyword evidence="1" id="KW-0732">Signal</keyword>
<evidence type="ECO:0000313" key="2">
    <source>
        <dbReference type="EMBL" id="VZS00056.1"/>
    </source>
</evidence>
<evidence type="ECO:0008006" key="3">
    <source>
        <dbReference type="Google" id="ProtNLM"/>
    </source>
</evidence>
<name>A0A654IMI6_9MOLU</name>
<feature type="signal peptide" evidence="1">
    <location>
        <begin position="1"/>
        <end position="23"/>
    </location>
</feature>
<proteinExistence type="predicted"/>